<proteinExistence type="predicted"/>
<sequence length="124" mass="13502">MGKVKPNTPVALVVGVTGMVGLSLAEALASPTALGGPWKVYGAARRPKPTWFPSSILDLYITFDALNFDDTLKQLSPIAHEVTHVFWVVFEKRGVGVGDRVRGEEEDLRLRMLRRGSSPDLGKA</sequence>
<dbReference type="InterPro" id="IPR036291">
    <property type="entry name" value="NAD(P)-bd_dom_sf"/>
</dbReference>
<name>A0A2N9H2Q1_FAGSY</name>
<gene>
    <name evidence="1" type="ORF">FSB_LOCUS34164</name>
</gene>
<protein>
    <recommendedName>
        <fullName evidence="2">NAD-dependent epimerase/dehydratase domain-containing protein</fullName>
    </recommendedName>
</protein>
<reference evidence="1" key="1">
    <citation type="submission" date="2018-02" db="EMBL/GenBank/DDBJ databases">
        <authorList>
            <person name="Cohen D.B."/>
            <person name="Kent A.D."/>
        </authorList>
    </citation>
    <scope>NUCLEOTIDE SEQUENCE</scope>
</reference>
<organism evidence="1">
    <name type="scientific">Fagus sylvatica</name>
    <name type="common">Beechnut</name>
    <dbReference type="NCBI Taxonomy" id="28930"/>
    <lineage>
        <taxon>Eukaryota</taxon>
        <taxon>Viridiplantae</taxon>
        <taxon>Streptophyta</taxon>
        <taxon>Embryophyta</taxon>
        <taxon>Tracheophyta</taxon>
        <taxon>Spermatophyta</taxon>
        <taxon>Magnoliopsida</taxon>
        <taxon>eudicotyledons</taxon>
        <taxon>Gunneridae</taxon>
        <taxon>Pentapetalae</taxon>
        <taxon>rosids</taxon>
        <taxon>fabids</taxon>
        <taxon>Fagales</taxon>
        <taxon>Fagaceae</taxon>
        <taxon>Fagus</taxon>
    </lineage>
</organism>
<dbReference type="EMBL" id="OIVN01002769">
    <property type="protein sequence ID" value="SPD06282.1"/>
    <property type="molecule type" value="Genomic_DNA"/>
</dbReference>
<dbReference type="AlphaFoldDB" id="A0A2N9H2Q1"/>
<dbReference type="PANTHER" id="PTHR32487:SF13">
    <property type="entry name" value="LOW QUALITY PROTEIN: IRIDOID SYNTHASE-LIKE"/>
    <property type="match status" value="1"/>
</dbReference>
<evidence type="ECO:0008006" key="2">
    <source>
        <dbReference type="Google" id="ProtNLM"/>
    </source>
</evidence>
<dbReference type="PANTHER" id="PTHR32487">
    <property type="entry name" value="3-OXO-DELTA(4,5)-STEROID 5-BETA-REDUCTASE"/>
    <property type="match status" value="1"/>
</dbReference>
<dbReference type="SUPFAM" id="SSF51735">
    <property type="entry name" value="NAD(P)-binding Rossmann-fold domains"/>
    <property type="match status" value="1"/>
</dbReference>
<dbReference type="Gene3D" id="3.40.50.720">
    <property type="entry name" value="NAD(P)-binding Rossmann-like Domain"/>
    <property type="match status" value="1"/>
</dbReference>
<evidence type="ECO:0000313" key="1">
    <source>
        <dbReference type="EMBL" id="SPD06282.1"/>
    </source>
</evidence>
<accession>A0A2N9H2Q1</accession>